<reference evidence="2" key="1">
    <citation type="submission" date="2017-01" db="EMBL/GenBank/DDBJ databases">
        <authorList>
            <person name="Varghese N."/>
            <person name="Submissions S."/>
        </authorList>
    </citation>
    <scope>NUCLEOTIDE SEQUENCE [LARGE SCALE GENOMIC DNA]</scope>
    <source>
        <strain evidence="2">DSM 16176</strain>
    </source>
</reference>
<evidence type="ECO:0000313" key="2">
    <source>
        <dbReference type="Proteomes" id="UP000186156"/>
    </source>
</evidence>
<name>A0A1N7MPF0_9BACL</name>
<keyword evidence="2" id="KW-1185">Reference proteome</keyword>
<dbReference type="AlphaFoldDB" id="A0A1N7MPF0"/>
<dbReference type="Proteomes" id="UP000186156">
    <property type="component" value="Unassembled WGS sequence"/>
</dbReference>
<organism evidence="1 2">
    <name type="scientific">Alicyclobacillus vulcanalis</name>
    <dbReference type="NCBI Taxonomy" id="252246"/>
    <lineage>
        <taxon>Bacteria</taxon>
        <taxon>Bacillati</taxon>
        <taxon>Bacillota</taxon>
        <taxon>Bacilli</taxon>
        <taxon>Bacillales</taxon>
        <taxon>Alicyclobacillaceae</taxon>
        <taxon>Alicyclobacillus</taxon>
    </lineage>
</organism>
<protein>
    <submittedName>
        <fullName evidence="1">Uncharacterized protein</fullName>
    </submittedName>
</protein>
<dbReference type="OrthoDB" id="8967912at2"/>
<sequence>MTANRVVEEHEVTEKVTEYVVFPEHSQRTESELFRANKRKLVHELNLPCFKCAMKAWPDKPPPEAYHNREVHHWLVEWAAWIAVDPAKVQRLLDHGFFDPYGFAAKMQGQPVESPDDIRNLIVLCERHHRDGHVGIHHSTAPEWLSDLVAKDGVDILLTDEEWRLLASGQAELGDDGKLIMKEAQAHHA</sequence>
<gene>
    <name evidence="1" type="ORF">SAMN05421799_10611</name>
</gene>
<evidence type="ECO:0000313" key="1">
    <source>
        <dbReference type="EMBL" id="SIS88025.1"/>
    </source>
</evidence>
<accession>A0A1N7MPF0</accession>
<dbReference type="EMBL" id="FTOO01000006">
    <property type="protein sequence ID" value="SIS88025.1"/>
    <property type="molecule type" value="Genomic_DNA"/>
</dbReference>
<dbReference type="STRING" id="252246.SAMN05421799_10611"/>
<proteinExistence type="predicted"/>
<dbReference type="RefSeq" id="WP_076346861.1">
    <property type="nucleotide sequence ID" value="NZ_FTOO01000006.1"/>
</dbReference>